<dbReference type="AlphaFoldDB" id="A0A553SKF2"/>
<name>A0A553SKF2_NIACI</name>
<organism evidence="2 3">
    <name type="scientific">Niallia circulans</name>
    <name type="common">Bacillus circulans</name>
    <dbReference type="NCBI Taxonomy" id="1397"/>
    <lineage>
        <taxon>Bacteria</taxon>
        <taxon>Bacillati</taxon>
        <taxon>Bacillota</taxon>
        <taxon>Bacilli</taxon>
        <taxon>Bacillales</taxon>
        <taxon>Bacillaceae</taxon>
        <taxon>Niallia</taxon>
    </lineage>
</organism>
<evidence type="ECO:0000313" key="2">
    <source>
        <dbReference type="EMBL" id="TRZ37442.1"/>
    </source>
</evidence>
<dbReference type="Pfam" id="PF09580">
    <property type="entry name" value="Spore_YhcN_YlaJ"/>
    <property type="match status" value="1"/>
</dbReference>
<dbReference type="InterPro" id="IPR019076">
    <property type="entry name" value="Spore_lipoprot_YhcN/YlaJ-like"/>
</dbReference>
<sequence>MLKTKDKGEFALMKWNKAAAPLTLTFMLLAGCGNTDQDLDNDGKAESMPLGYYSNERHEQESTGNARILGNQDNDGPLTEALDHTFGSEGKQNRANTSNNLNSRTENIGNRVDVYDTELADKINKAVLEVNNVKDVRTLVYENNVLVALEVDNRATSNNTKSAVRKEIDGYINGKEASIVTDKGIFLNIDSINKGIRKRLPEKTIDINKRDIISKANRSNNF</sequence>
<reference evidence="3" key="1">
    <citation type="submission" date="2018-10" db="EMBL/GenBank/DDBJ databases">
        <title>FDA dAtabase for Regulatory Grade micrObial Sequences (FDA-ARGOS): Supporting development and validation of Infectious Disease Dx tests.</title>
        <authorList>
            <person name="Minogue T."/>
            <person name="Wolcott M."/>
            <person name="Wasieloski L."/>
            <person name="Aguilar W."/>
            <person name="Moore D."/>
            <person name="Tallon L."/>
            <person name="Sadzewicz L."/>
            <person name="Sengamalay N."/>
            <person name="Ott S."/>
            <person name="Godinez A."/>
            <person name="Nagaraj S."/>
            <person name="Vavikolanu K."/>
            <person name="Vyas G."/>
            <person name="Nadendla S."/>
            <person name="George J."/>
            <person name="Sichtig H."/>
        </authorList>
    </citation>
    <scope>NUCLEOTIDE SEQUENCE [LARGE SCALE GENOMIC DNA]</scope>
    <source>
        <strain evidence="3">FDAARGOS_343</strain>
    </source>
</reference>
<feature type="region of interest" description="Disordered" evidence="1">
    <location>
        <begin position="56"/>
        <end position="79"/>
    </location>
</feature>
<dbReference type="EMBL" id="RIBP01000004">
    <property type="protein sequence ID" value="TRZ37442.1"/>
    <property type="molecule type" value="Genomic_DNA"/>
</dbReference>
<evidence type="ECO:0000313" key="3">
    <source>
        <dbReference type="Proteomes" id="UP000319837"/>
    </source>
</evidence>
<dbReference type="Proteomes" id="UP000319837">
    <property type="component" value="Unassembled WGS sequence"/>
</dbReference>
<gene>
    <name evidence="2" type="ORF">CEQ21_18495</name>
</gene>
<accession>A0A553SKF2</accession>
<comment type="caution">
    <text evidence="2">The sequence shown here is derived from an EMBL/GenBank/DDBJ whole genome shotgun (WGS) entry which is preliminary data.</text>
</comment>
<evidence type="ECO:0000256" key="1">
    <source>
        <dbReference type="SAM" id="MobiDB-lite"/>
    </source>
</evidence>
<feature type="region of interest" description="Disordered" evidence="1">
    <location>
        <begin position="86"/>
        <end position="105"/>
    </location>
</feature>
<feature type="compositionally biased region" description="Polar residues" evidence="1">
    <location>
        <begin position="93"/>
        <end position="105"/>
    </location>
</feature>
<protein>
    <submittedName>
        <fullName evidence="2">Uncharacterized protein</fullName>
    </submittedName>
</protein>
<dbReference type="PROSITE" id="PS51257">
    <property type="entry name" value="PROKAR_LIPOPROTEIN"/>
    <property type="match status" value="1"/>
</dbReference>
<proteinExistence type="predicted"/>